<accession>A0A9W7DSF2</accession>
<evidence type="ECO:0000313" key="2">
    <source>
        <dbReference type="Proteomes" id="UP001165082"/>
    </source>
</evidence>
<evidence type="ECO:0000313" key="1">
    <source>
        <dbReference type="EMBL" id="GMH53087.1"/>
    </source>
</evidence>
<protein>
    <submittedName>
        <fullName evidence="1">Uncharacterized protein</fullName>
    </submittedName>
</protein>
<proteinExistence type="predicted"/>
<comment type="caution">
    <text evidence="1">The sequence shown here is derived from an EMBL/GenBank/DDBJ whole genome shotgun (WGS) entry which is preliminary data.</text>
</comment>
<sequence length="78" mass="8687">MNSTTKYKKWIKGTCKSEGVDVDEEEAGGGCGGHVFILRGKGQAVEAVMHKWRTEKVDVNKKGEPCKERMAVFEEIDV</sequence>
<dbReference type="AlphaFoldDB" id="A0A9W7DSF2"/>
<dbReference type="Proteomes" id="UP001165082">
    <property type="component" value="Unassembled WGS sequence"/>
</dbReference>
<dbReference type="OrthoDB" id="167315at2759"/>
<name>A0A9W7DSF2_9STRA</name>
<organism evidence="1 2">
    <name type="scientific">Triparma retinervis</name>
    <dbReference type="NCBI Taxonomy" id="2557542"/>
    <lineage>
        <taxon>Eukaryota</taxon>
        <taxon>Sar</taxon>
        <taxon>Stramenopiles</taxon>
        <taxon>Ochrophyta</taxon>
        <taxon>Bolidophyceae</taxon>
        <taxon>Parmales</taxon>
        <taxon>Triparmaceae</taxon>
        <taxon>Triparma</taxon>
    </lineage>
</organism>
<reference evidence="1" key="1">
    <citation type="submission" date="2022-07" db="EMBL/GenBank/DDBJ databases">
        <title>Genome analysis of Parmales, a sister group of diatoms, reveals the evolutionary specialization of diatoms from phago-mixotrophs to photoautotrophs.</title>
        <authorList>
            <person name="Ban H."/>
            <person name="Sato S."/>
            <person name="Yoshikawa S."/>
            <person name="Kazumasa Y."/>
            <person name="Nakamura Y."/>
            <person name="Ichinomiya M."/>
            <person name="Saitoh K."/>
            <person name="Sato N."/>
            <person name="Blanc-Mathieu R."/>
            <person name="Endo H."/>
            <person name="Kuwata A."/>
            <person name="Ogata H."/>
        </authorList>
    </citation>
    <scope>NUCLEOTIDE SEQUENCE</scope>
</reference>
<keyword evidence="2" id="KW-1185">Reference proteome</keyword>
<dbReference type="EMBL" id="BRXZ01000758">
    <property type="protein sequence ID" value="GMH53087.1"/>
    <property type="molecule type" value="Genomic_DNA"/>
</dbReference>
<gene>
    <name evidence="1" type="ORF">TrRE_jg3451</name>
</gene>